<dbReference type="GO" id="GO:0004125">
    <property type="term" value="F:L-seryl-tRNA(Sec) selenium transferase activity"/>
    <property type="evidence" value="ECO:0007669"/>
    <property type="project" value="InterPro"/>
</dbReference>
<dbReference type="SUPFAM" id="SSF53383">
    <property type="entry name" value="PLP-dependent transferases"/>
    <property type="match status" value="1"/>
</dbReference>
<dbReference type="NCBIfam" id="TIGR00474">
    <property type="entry name" value="selA"/>
    <property type="match status" value="1"/>
</dbReference>
<reference evidence="7" key="1">
    <citation type="submission" date="2018-05" db="EMBL/GenBank/DDBJ databases">
        <authorList>
            <person name="Lanie J.A."/>
            <person name="Ng W.-L."/>
            <person name="Kazmierczak K.M."/>
            <person name="Andrzejewski T.M."/>
            <person name="Davidsen T.M."/>
            <person name="Wayne K.J."/>
            <person name="Tettelin H."/>
            <person name="Glass J.I."/>
            <person name="Rusch D."/>
            <person name="Podicherti R."/>
            <person name="Tsui H.-C.T."/>
            <person name="Winkler M.E."/>
        </authorList>
    </citation>
    <scope>NUCLEOTIDE SEQUENCE</scope>
</reference>
<dbReference type="Pfam" id="PF03841">
    <property type="entry name" value="SelA"/>
    <property type="match status" value="1"/>
</dbReference>
<evidence type="ECO:0000256" key="1">
    <source>
        <dbReference type="ARBA" id="ARBA00001933"/>
    </source>
</evidence>
<dbReference type="Gene3D" id="3.40.640.10">
    <property type="entry name" value="Type I PLP-dependent aspartate aminotransferase-like (Major domain)"/>
    <property type="match status" value="1"/>
</dbReference>
<evidence type="ECO:0008006" key="8">
    <source>
        <dbReference type="Google" id="ProtNLM"/>
    </source>
</evidence>
<dbReference type="AlphaFoldDB" id="A0A381X873"/>
<sequence length="427" mass="46258">VTDCPLPRPLVVGVIRAELQLLRKAGSIPGYDEIIGVIRQRLDDLALSRLQSVINGTGVVVHTNLGRSPMIPVPAAGCINLEIDLVTGRRGGRAAYLERCLAELCGADAAMVVNNCAAALVLNLRHFTAEKTEVIVSRGELVQIGGGFRLSEILESSGAKLREIGATNHTTLDDYARAIGPQTGLLLKVHRSNFFMEGFVAAPQRRELAALARKKRVPFVEDLGSGVLLPTGDWAQGHHEPMPSEVLKDGADIVCFSGDKLMGGPQSGIIAGKARHVQALKKHPFFRALRCDKLVLSALQSTVERYLHNQAGTLPLHRMLTADLSSIQRRTRKLAKALKGMPAKICVTPGHSQVGGGALPQAQLPTVTLDIVPDDIRLNDFAARLRRATPPVIGAISGRRFRLDLRTIFPDQEKPLMNSIRQSLFSK</sequence>
<dbReference type="PANTHER" id="PTHR32328:SF0">
    <property type="entry name" value="L-SERYL-TRNA(SEC) SELENIUM TRANSFERASE"/>
    <property type="match status" value="1"/>
</dbReference>
<keyword evidence="3" id="KW-0808">Transferase</keyword>
<keyword evidence="2" id="KW-0963">Cytoplasm</keyword>
<gene>
    <name evidence="7" type="ORF">METZ01_LOCUS113221</name>
</gene>
<dbReference type="InterPro" id="IPR015424">
    <property type="entry name" value="PyrdxlP-dep_Trfase"/>
</dbReference>
<keyword evidence="4" id="KW-0663">Pyridoxal phosphate</keyword>
<dbReference type="EMBL" id="UINC01014094">
    <property type="protein sequence ID" value="SVA60367.1"/>
    <property type="molecule type" value="Genomic_DNA"/>
</dbReference>
<protein>
    <recommendedName>
        <fullName evidence="8">L-seryl-tRNA selenium transferase N-terminal domain-containing protein</fullName>
    </recommendedName>
</protein>
<name>A0A381X873_9ZZZZ</name>
<evidence type="ECO:0000256" key="3">
    <source>
        <dbReference type="ARBA" id="ARBA00022679"/>
    </source>
</evidence>
<evidence type="ECO:0000256" key="4">
    <source>
        <dbReference type="ARBA" id="ARBA00022898"/>
    </source>
</evidence>
<dbReference type="InterPro" id="IPR015421">
    <property type="entry name" value="PyrdxlP-dep_Trfase_major"/>
</dbReference>
<dbReference type="GO" id="GO:0001514">
    <property type="term" value="P:selenocysteine incorporation"/>
    <property type="evidence" value="ECO:0007669"/>
    <property type="project" value="InterPro"/>
</dbReference>
<dbReference type="GO" id="GO:0005737">
    <property type="term" value="C:cytoplasm"/>
    <property type="evidence" value="ECO:0007669"/>
    <property type="project" value="InterPro"/>
</dbReference>
<dbReference type="Gene3D" id="3.90.1150.180">
    <property type="match status" value="1"/>
</dbReference>
<evidence type="ECO:0000313" key="7">
    <source>
        <dbReference type="EMBL" id="SVA60367.1"/>
    </source>
</evidence>
<evidence type="ECO:0000256" key="2">
    <source>
        <dbReference type="ARBA" id="ARBA00022490"/>
    </source>
</evidence>
<dbReference type="HAMAP" id="MF_00423">
    <property type="entry name" value="SelA"/>
    <property type="match status" value="1"/>
</dbReference>
<keyword evidence="6" id="KW-0711">Selenium</keyword>
<dbReference type="InterPro" id="IPR004534">
    <property type="entry name" value="SelA_trans"/>
</dbReference>
<dbReference type="InterPro" id="IPR018319">
    <property type="entry name" value="SelA-like"/>
</dbReference>
<proteinExistence type="inferred from homology"/>
<comment type="cofactor">
    <cofactor evidence="1">
        <name>pyridoxal 5'-phosphate</name>
        <dbReference type="ChEBI" id="CHEBI:597326"/>
    </cofactor>
</comment>
<organism evidence="7">
    <name type="scientific">marine metagenome</name>
    <dbReference type="NCBI Taxonomy" id="408172"/>
    <lineage>
        <taxon>unclassified sequences</taxon>
        <taxon>metagenomes</taxon>
        <taxon>ecological metagenomes</taxon>
    </lineage>
</organism>
<keyword evidence="5" id="KW-0648">Protein biosynthesis</keyword>
<feature type="non-terminal residue" evidence="7">
    <location>
        <position position="1"/>
    </location>
</feature>
<evidence type="ECO:0000256" key="6">
    <source>
        <dbReference type="ARBA" id="ARBA00023266"/>
    </source>
</evidence>
<dbReference type="PANTHER" id="PTHR32328">
    <property type="entry name" value="L-SERYL-TRNA(SEC) SELENIUM TRANSFERASE"/>
    <property type="match status" value="1"/>
</dbReference>
<evidence type="ECO:0000256" key="5">
    <source>
        <dbReference type="ARBA" id="ARBA00022917"/>
    </source>
</evidence>
<accession>A0A381X873</accession>